<reference evidence="3" key="1">
    <citation type="submission" date="2016-07" db="EMBL/GenBank/DDBJ databases">
        <title>De novo transcriptome assembly of four accessions of the metal hyperaccumulator plant Noccaea caerulescens.</title>
        <authorList>
            <person name="Blande D."/>
            <person name="Halimaa P."/>
            <person name="Tervahauta A.I."/>
            <person name="Aarts M.G."/>
            <person name="Karenlampi S.O."/>
        </authorList>
    </citation>
    <scope>NUCLEOTIDE SEQUENCE</scope>
</reference>
<dbReference type="EMBL" id="GEVI01013003">
    <property type="protein sequence ID" value="JAU19317.1"/>
    <property type="molecule type" value="Transcribed_RNA"/>
</dbReference>
<evidence type="ECO:0000313" key="3">
    <source>
        <dbReference type="EMBL" id="JAU19317.1"/>
    </source>
</evidence>
<dbReference type="PANTHER" id="PTHR24414:SF193">
    <property type="entry name" value="F-BOX DOMAIN-CONTAINING PROTEIN"/>
    <property type="match status" value="1"/>
</dbReference>
<dbReference type="SMART" id="SM00612">
    <property type="entry name" value="Kelch"/>
    <property type="match status" value="2"/>
</dbReference>
<dbReference type="PROSITE" id="PS50181">
    <property type="entry name" value="FBOX"/>
    <property type="match status" value="1"/>
</dbReference>
<sequence length="396" mass="44857">MFSFLKTITDFGFSLSFRRLCINPDMSSPIRAQKRQPPEPEPSSSSSPISSLPEEIFVDIVARVPRCYYPTLSQVSRRFRSLVSSSELYERRSFLGTTEQCLYVAISKDQTSDIHWFTLCRVPNTNREQPSAGATDNRLVHISSLPPMPLQGSYVAVGSSIFVMGGYHNWQIQSSVSLIDCRSHTAQPLADMPKAVAGSVTEVIDGKIYVIGGSDTLSPMKSPSRSMMVFDTQTEMWDLRTRPDWEQGKKWLSSVAMGGKIYMRSYYNSFVYDLDEDNCERDEVLHSKEWSNSCVIEDVMYYYDFRGKCLRAYDPKQRSWGVVKGLDGLLPEACKWSTTASYKGGKLALFLQRTEIWCAEISVERRQGGEIWGRVEWCDVVLGGNFHIMDCVAVVL</sequence>
<accession>A0A1J3DNH8</accession>
<dbReference type="InterPro" id="IPR057499">
    <property type="entry name" value="Kelch_FKB95"/>
</dbReference>
<evidence type="ECO:0000259" key="2">
    <source>
        <dbReference type="PROSITE" id="PS50181"/>
    </source>
</evidence>
<proteinExistence type="predicted"/>
<dbReference type="SUPFAM" id="SSF81383">
    <property type="entry name" value="F-box domain"/>
    <property type="match status" value="1"/>
</dbReference>
<dbReference type="SUPFAM" id="SSF117281">
    <property type="entry name" value="Kelch motif"/>
    <property type="match status" value="1"/>
</dbReference>
<dbReference type="InterPro" id="IPR036047">
    <property type="entry name" value="F-box-like_dom_sf"/>
</dbReference>
<dbReference type="InterPro" id="IPR006652">
    <property type="entry name" value="Kelch_1"/>
</dbReference>
<gene>
    <name evidence="3" type="ORF">GA_TR19477_c0_g1_i1_g.64447</name>
</gene>
<dbReference type="Gene3D" id="2.120.10.80">
    <property type="entry name" value="Kelch-type beta propeller"/>
    <property type="match status" value="1"/>
</dbReference>
<feature type="domain" description="F-box" evidence="2">
    <location>
        <begin position="46"/>
        <end position="92"/>
    </location>
</feature>
<dbReference type="InterPro" id="IPR050354">
    <property type="entry name" value="F-box/kelch-repeat_ARATH"/>
</dbReference>
<dbReference type="Pfam" id="PF25210">
    <property type="entry name" value="Kelch_FKB95"/>
    <property type="match status" value="1"/>
</dbReference>
<evidence type="ECO:0000256" key="1">
    <source>
        <dbReference type="SAM" id="MobiDB-lite"/>
    </source>
</evidence>
<feature type="region of interest" description="Disordered" evidence="1">
    <location>
        <begin position="28"/>
        <end position="50"/>
    </location>
</feature>
<dbReference type="InterPro" id="IPR001810">
    <property type="entry name" value="F-box_dom"/>
</dbReference>
<protein>
    <submittedName>
        <fullName evidence="3">F-box/kelch-repeat protein</fullName>
    </submittedName>
</protein>
<dbReference type="Pfam" id="PF00646">
    <property type="entry name" value="F-box"/>
    <property type="match status" value="1"/>
</dbReference>
<dbReference type="AlphaFoldDB" id="A0A1J3DNH8"/>
<dbReference type="PANTHER" id="PTHR24414">
    <property type="entry name" value="F-BOX/KELCH-REPEAT PROTEIN SKIP4"/>
    <property type="match status" value="1"/>
</dbReference>
<dbReference type="InterPro" id="IPR015915">
    <property type="entry name" value="Kelch-typ_b-propeller"/>
</dbReference>
<name>A0A1J3DNH8_NOCCA</name>
<dbReference type="SMART" id="SM00256">
    <property type="entry name" value="FBOX"/>
    <property type="match status" value="1"/>
</dbReference>
<dbReference type="CDD" id="cd22152">
    <property type="entry name" value="F-box_AtAFR-like"/>
    <property type="match status" value="1"/>
</dbReference>
<organism evidence="3">
    <name type="scientific">Noccaea caerulescens</name>
    <name type="common">Alpine penny-cress</name>
    <name type="synonym">Thlaspi caerulescens</name>
    <dbReference type="NCBI Taxonomy" id="107243"/>
    <lineage>
        <taxon>Eukaryota</taxon>
        <taxon>Viridiplantae</taxon>
        <taxon>Streptophyta</taxon>
        <taxon>Embryophyta</taxon>
        <taxon>Tracheophyta</taxon>
        <taxon>Spermatophyta</taxon>
        <taxon>Magnoliopsida</taxon>
        <taxon>eudicotyledons</taxon>
        <taxon>Gunneridae</taxon>
        <taxon>Pentapetalae</taxon>
        <taxon>rosids</taxon>
        <taxon>malvids</taxon>
        <taxon>Brassicales</taxon>
        <taxon>Brassicaceae</taxon>
        <taxon>Coluteocarpeae</taxon>
        <taxon>Noccaea</taxon>
    </lineage>
</organism>